<gene>
    <name evidence="2" type="ORF">V5O48_014885</name>
</gene>
<evidence type="ECO:0000313" key="2">
    <source>
        <dbReference type="EMBL" id="KAL0567109.1"/>
    </source>
</evidence>
<evidence type="ECO:0000256" key="1">
    <source>
        <dbReference type="SAM" id="SignalP"/>
    </source>
</evidence>
<feature type="signal peptide" evidence="1">
    <location>
        <begin position="1"/>
        <end position="16"/>
    </location>
</feature>
<comment type="caution">
    <text evidence="2">The sequence shown here is derived from an EMBL/GenBank/DDBJ whole genome shotgun (WGS) entry which is preliminary data.</text>
</comment>
<keyword evidence="3" id="KW-1185">Reference proteome</keyword>
<name>A0ABR3EW25_9AGAR</name>
<proteinExistence type="predicted"/>
<accession>A0ABR3EW25</accession>
<organism evidence="2 3">
    <name type="scientific">Marasmius crinis-equi</name>
    <dbReference type="NCBI Taxonomy" id="585013"/>
    <lineage>
        <taxon>Eukaryota</taxon>
        <taxon>Fungi</taxon>
        <taxon>Dikarya</taxon>
        <taxon>Basidiomycota</taxon>
        <taxon>Agaricomycotina</taxon>
        <taxon>Agaricomycetes</taxon>
        <taxon>Agaricomycetidae</taxon>
        <taxon>Agaricales</taxon>
        <taxon>Marasmiineae</taxon>
        <taxon>Marasmiaceae</taxon>
        <taxon>Marasmius</taxon>
    </lineage>
</organism>
<dbReference type="Proteomes" id="UP001465976">
    <property type="component" value="Unassembled WGS sequence"/>
</dbReference>
<sequence length="88" mass="9842">MRCLFVIVLLASVVLAAPVPAANAVERSEADALFNIVRYKRSDADTDVLFSVCYKKRDSNEVDALFPNYNHIIKRCIALVGDRNVELD</sequence>
<reference evidence="2 3" key="1">
    <citation type="submission" date="2024-02" db="EMBL/GenBank/DDBJ databases">
        <title>A draft genome for the cacao thread blight pathogen Marasmius crinis-equi.</title>
        <authorList>
            <person name="Cohen S.P."/>
            <person name="Baruah I.K."/>
            <person name="Amoako-Attah I."/>
            <person name="Bukari Y."/>
            <person name="Meinhardt L.W."/>
            <person name="Bailey B.A."/>
        </authorList>
    </citation>
    <scope>NUCLEOTIDE SEQUENCE [LARGE SCALE GENOMIC DNA]</scope>
    <source>
        <strain evidence="2 3">GH-76</strain>
    </source>
</reference>
<evidence type="ECO:0000313" key="3">
    <source>
        <dbReference type="Proteomes" id="UP001465976"/>
    </source>
</evidence>
<keyword evidence="1" id="KW-0732">Signal</keyword>
<dbReference type="EMBL" id="JBAHYK010001674">
    <property type="protein sequence ID" value="KAL0567109.1"/>
    <property type="molecule type" value="Genomic_DNA"/>
</dbReference>
<feature type="chain" id="PRO_5045949037" evidence="1">
    <location>
        <begin position="17"/>
        <end position="88"/>
    </location>
</feature>
<protein>
    <submittedName>
        <fullName evidence="2">Uncharacterized protein</fullName>
    </submittedName>
</protein>